<sequence>MSAKSNILALPSLLSGLSGLANATNMSAVPAHLSMYMTVQTMQASEASEAKLRNSLKINTQNKGGSASYYLPQGNGGSCNTSAALMMKKPQKSK</sequence>
<keyword evidence="1" id="KW-0732">Signal</keyword>
<dbReference type="AlphaFoldDB" id="A0A0C9UN69"/>
<gene>
    <name evidence="2" type="ORF">M422DRAFT_272159</name>
</gene>
<keyword evidence="3" id="KW-1185">Reference proteome</keyword>
<dbReference type="HOGENOM" id="CLU_2387586_0_0_1"/>
<feature type="signal peptide" evidence="1">
    <location>
        <begin position="1"/>
        <end position="23"/>
    </location>
</feature>
<dbReference type="EMBL" id="KN837358">
    <property type="protein sequence ID" value="KIJ26755.1"/>
    <property type="molecule type" value="Genomic_DNA"/>
</dbReference>
<reference evidence="2 3" key="1">
    <citation type="submission" date="2014-06" db="EMBL/GenBank/DDBJ databases">
        <title>Evolutionary Origins and Diversification of the Mycorrhizal Mutualists.</title>
        <authorList>
            <consortium name="DOE Joint Genome Institute"/>
            <consortium name="Mycorrhizal Genomics Consortium"/>
            <person name="Kohler A."/>
            <person name="Kuo A."/>
            <person name="Nagy L.G."/>
            <person name="Floudas D."/>
            <person name="Copeland A."/>
            <person name="Barry K.W."/>
            <person name="Cichocki N."/>
            <person name="Veneault-Fourrey C."/>
            <person name="LaButti K."/>
            <person name="Lindquist E.A."/>
            <person name="Lipzen A."/>
            <person name="Lundell T."/>
            <person name="Morin E."/>
            <person name="Murat C."/>
            <person name="Riley R."/>
            <person name="Ohm R."/>
            <person name="Sun H."/>
            <person name="Tunlid A."/>
            <person name="Henrissat B."/>
            <person name="Grigoriev I.V."/>
            <person name="Hibbett D.S."/>
            <person name="Martin F."/>
        </authorList>
    </citation>
    <scope>NUCLEOTIDE SEQUENCE [LARGE SCALE GENOMIC DNA]</scope>
    <source>
        <strain evidence="2 3">SS14</strain>
    </source>
</reference>
<name>A0A0C9UN69_SPHS4</name>
<protein>
    <submittedName>
        <fullName evidence="2">Uncharacterized protein</fullName>
    </submittedName>
</protein>
<evidence type="ECO:0000313" key="3">
    <source>
        <dbReference type="Proteomes" id="UP000054279"/>
    </source>
</evidence>
<evidence type="ECO:0000313" key="2">
    <source>
        <dbReference type="EMBL" id="KIJ26755.1"/>
    </source>
</evidence>
<accession>A0A0C9UN69</accession>
<dbReference type="Proteomes" id="UP000054279">
    <property type="component" value="Unassembled WGS sequence"/>
</dbReference>
<proteinExistence type="predicted"/>
<organism evidence="2 3">
    <name type="scientific">Sphaerobolus stellatus (strain SS14)</name>
    <dbReference type="NCBI Taxonomy" id="990650"/>
    <lineage>
        <taxon>Eukaryota</taxon>
        <taxon>Fungi</taxon>
        <taxon>Dikarya</taxon>
        <taxon>Basidiomycota</taxon>
        <taxon>Agaricomycotina</taxon>
        <taxon>Agaricomycetes</taxon>
        <taxon>Phallomycetidae</taxon>
        <taxon>Geastrales</taxon>
        <taxon>Sphaerobolaceae</taxon>
        <taxon>Sphaerobolus</taxon>
    </lineage>
</organism>
<feature type="chain" id="PRO_5002204261" evidence="1">
    <location>
        <begin position="24"/>
        <end position="94"/>
    </location>
</feature>
<evidence type="ECO:0000256" key="1">
    <source>
        <dbReference type="SAM" id="SignalP"/>
    </source>
</evidence>